<gene>
    <name evidence="3" type="primary">LOC136087873</name>
</gene>
<sequence length="282" mass="32342">MSFLKITDPEKRNQAIEEYKALKKIVQQNALNEKIDESNFNQDLPKLYSPLIESQSGISKGISKLKDQLALTFPNTEILRMDQKDLLRMDQKDSYASKIGFDSSKDGELYIGKKPITIDENNINIDGKEYIGTKRLWELITKFKPNKEVYNDEDIKNYRDILLQTDAITSCNPNKPKSSRSEKYNELISPIWKDIKEARRKLEYERKESGVGDKRRNKTVIQTVILPSDPNVLVEMLGLRIAAWEAGNNSSRNEAVAISDELLRQGILNSEEYKAIQNILAV</sequence>
<name>A0ABM4D009_HYDVU</name>
<organism evidence="2 3">
    <name type="scientific">Hydra vulgaris</name>
    <name type="common">Hydra</name>
    <name type="synonym">Hydra attenuata</name>
    <dbReference type="NCBI Taxonomy" id="6087"/>
    <lineage>
        <taxon>Eukaryota</taxon>
        <taxon>Metazoa</taxon>
        <taxon>Cnidaria</taxon>
        <taxon>Hydrozoa</taxon>
        <taxon>Hydroidolina</taxon>
        <taxon>Anthoathecata</taxon>
        <taxon>Aplanulata</taxon>
        <taxon>Hydridae</taxon>
        <taxon>Hydra</taxon>
    </lineage>
</organism>
<keyword evidence="2" id="KW-1185">Reference proteome</keyword>
<proteinExistence type="predicted"/>
<dbReference type="Proteomes" id="UP001652625">
    <property type="component" value="Chromosome 12"/>
</dbReference>
<dbReference type="PANTHER" id="PTHR35374:SF1">
    <property type="entry name" value="PROTEIN KINASE DOMAIN-CONTAINING PROTEIN"/>
    <property type="match status" value="1"/>
</dbReference>
<dbReference type="Pfam" id="PF26634">
    <property type="entry name" value="DUF8207"/>
    <property type="match status" value="1"/>
</dbReference>
<evidence type="ECO:0000313" key="2">
    <source>
        <dbReference type="Proteomes" id="UP001652625"/>
    </source>
</evidence>
<dbReference type="PANTHER" id="PTHR35374">
    <property type="entry name" value="CYCLIN-DEPENDENT KINASE 11A-LIKE"/>
    <property type="match status" value="1"/>
</dbReference>
<dbReference type="RefSeq" id="XP_065667561.1">
    <property type="nucleotide sequence ID" value="XM_065811489.1"/>
</dbReference>
<dbReference type="GeneID" id="136087873"/>
<accession>A0ABM4D009</accession>
<dbReference type="InterPro" id="IPR058520">
    <property type="entry name" value="DUF8207"/>
</dbReference>
<evidence type="ECO:0000313" key="3">
    <source>
        <dbReference type="RefSeq" id="XP_065667561.1"/>
    </source>
</evidence>
<protein>
    <submittedName>
        <fullName evidence="3">Uncharacterized protein LOC136087873</fullName>
    </submittedName>
</protein>
<reference evidence="3" key="1">
    <citation type="submission" date="2025-08" db="UniProtKB">
        <authorList>
            <consortium name="RefSeq"/>
        </authorList>
    </citation>
    <scope>IDENTIFICATION</scope>
</reference>
<feature type="domain" description="DUF8207" evidence="1">
    <location>
        <begin position="100"/>
        <end position="192"/>
    </location>
</feature>
<evidence type="ECO:0000259" key="1">
    <source>
        <dbReference type="Pfam" id="PF26634"/>
    </source>
</evidence>